<dbReference type="EMBL" id="VDFR01000136">
    <property type="protein sequence ID" value="TNC36492.1"/>
    <property type="molecule type" value="Genomic_DNA"/>
</dbReference>
<dbReference type="OrthoDB" id="4721017at2"/>
<comment type="caution">
    <text evidence="2">The sequence shown here is derived from an EMBL/GenBank/DDBJ whole genome shotgun (WGS) entry which is preliminary data.</text>
</comment>
<evidence type="ECO:0000256" key="1">
    <source>
        <dbReference type="SAM" id="MobiDB-lite"/>
    </source>
</evidence>
<proteinExistence type="predicted"/>
<protein>
    <submittedName>
        <fullName evidence="2">DUF899 domain-containing protein</fullName>
    </submittedName>
</protein>
<dbReference type="InterPro" id="IPR010296">
    <property type="entry name" value="DUF899_thioredox"/>
</dbReference>
<evidence type="ECO:0000313" key="3">
    <source>
        <dbReference type="EMBL" id="TNC36492.1"/>
    </source>
</evidence>
<feature type="region of interest" description="Disordered" evidence="1">
    <location>
        <begin position="69"/>
        <end position="93"/>
    </location>
</feature>
<dbReference type="EMBL" id="VDFR01000234">
    <property type="protein sequence ID" value="TNC28386.1"/>
    <property type="molecule type" value="Genomic_DNA"/>
</dbReference>
<dbReference type="AlphaFoldDB" id="A0A5C4M7A1"/>
<accession>A0A5C4M7A1</accession>
<dbReference type="Proteomes" id="UP000306740">
    <property type="component" value="Unassembled WGS sequence"/>
</dbReference>
<organism evidence="2 4">
    <name type="scientific">Mumia zhuanghuii</name>
    <dbReference type="NCBI Taxonomy" id="2585211"/>
    <lineage>
        <taxon>Bacteria</taxon>
        <taxon>Bacillati</taxon>
        <taxon>Actinomycetota</taxon>
        <taxon>Actinomycetes</taxon>
        <taxon>Propionibacteriales</taxon>
        <taxon>Nocardioidaceae</taxon>
        <taxon>Mumia</taxon>
    </lineage>
</organism>
<name>A0A5C4M7A1_9ACTN</name>
<dbReference type="RefSeq" id="WP_139106894.1">
    <property type="nucleotide sequence ID" value="NZ_VDFR01000136.1"/>
</dbReference>
<evidence type="ECO:0000313" key="4">
    <source>
        <dbReference type="Proteomes" id="UP000306740"/>
    </source>
</evidence>
<sequence length="93" mass="10587">MEESTAQPRVTDRTTFEELLVGREVGFFHLVSSFRDGDRVDETYWTSRRGIEAADNSYVLMDLTPYGRQEPWEDSPSGWPLGFDDLTAPTPSP</sequence>
<gene>
    <name evidence="3" type="ORF">FHE65_26155</name>
    <name evidence="2" type="ORF">FHE65_33735</name>
</gene>
<evidence type="ECO:0000313" key="2">
    <source>
        <dbReference type="EMBL" id="TNC28386.1"/>
    </source>
</evidence>
<reference evidence="2 4" key="1">
    <citation type="submission" date="2019-05" db="EMBL/GenBank/DDBJ databases">
        <title>Mumia sp. nov., isolated from the intestinal contents of plateau pika (Ochotona curzoniae) in the Qinghai-Tibet plateau of China.</title>
        <authorList>
            <person name="Tian Z."/>
        </authorList>
    </citation>
    <scope>NUCLEOTIDE SEQUENCE [LARGE SCALE GENOMIC DNA]</scope>
    <source>
        <strain evidence="4">527</strain>
        <strain evidence="2">Z527</strain>
    </source>
</reference>
<dbReference type="Pfam" id="PF05988">
    <property type="entry name" value="DUF899"/>
    <property type="match status" value="1"/>
</dbReference>